<gene>
    <name evidence="2" type="ORF">AU255_03690</name>
</gene>
<evidence type="ECO:0000313" key="3">
    <source>
        <dbReference type="Proteomes" id="UP000191980"/>
    </source>
</evidence>
<evidence type="ECO:0000256" key="1">
    <source>
        <dbReference type="SAM" id="SignalP"/>
    </source>
</evidence>
<dbReference type="Pfam" id="PF11322">
    <property type="entry name" value="DUF3124"/>
    <property type="match status" value="1"/>
</dbReference>
<feature type="chain" id="PRO_5012167050" description="DUF3124 domain-containing protein" evidence="1">
    <location>
        <begin position="26"/>
        <end position="194"/>
    </location>
</feature>
<sequence>MRASASPSPVHTIFVSLLCSFILTACDDWTLENEVLQPNNTDDSSFFYLLKENNLSLTQEKTVYVPVYSDIFVSGGGKLNLAITLSIRNTDFKYPLIVNNVNYYNTAGKLIENYLKVPYLLEPMASTHFFVSQADARGGIGANFIVKWSANKLANKPVVEAVMAGSTGTQGMSFMSTGREIEDNEQASFAPKSE</sequence>
<dbReference type="EMBL" id="LPUF01000001">
    <property type="protein sequence ID" value="OQK17012.1"/>
    <property type="molecule type" value="Genomic_DNA"/>
</dbReference>
<organism evidence="2 3">
    <name type="scientific">Methyloprofundus sedimenti</name>
    <dbReference type="NCBI Taxonomy" id="1420851"/>
    <lineage>
        <taxon>Bacteria</taxon>
        <taxon>Pseudomonadati</taxon>
        <taxon>Pseudomonadota</taxon>
        <taxon>Gammaproteobacteria</taxon>
        <taxon>Methylococcales</taxon>
        <taxon>Methylococcaceae</taxon>
        <taxon>Methyloprofundus</taxon>
    </lineage>
</organism>
<dbReference type="AlphaFoldDB" id="A0A1V8M645"/>
<protein>
    <recommendedName>
        <fullName evidence="4">DUF3124 domain-containing protein</fullName>
    </recommendedName>
</protein>
<name>A0A1V8M645_9GAMM</name>
<dbReference type="InterPro" id="IPR021471">
    <property type="entry name" value="DUF3124"/>
</dbReference>
<evidence type="ECO:0000313" key="2">
    <source>
        <dbReference type="EMBL" id="OQK17012.1"/>
    </source>
</evidence>
<proteinExistence type="predicted"/>
<keyword evidence="3" id="KW-1185">Reference proteome</keyword>
<dbReference type="RefSeq" id="WP_080521628.1">
    <property type="nucleotide sequence ID" value="NZ_LPUF01000001.1"/>
</dbReference>
<dbReference type="STRING" id="1420851.AU255_03690"/>
<dbReference type="OrthoDB" id="283474at2"/>
<comment type="caution">
    <text evidence="2">The sequence shown here is derived from an EMBL/GenBank/DDBJ whole genome shotgun (WGS) entry which is preliminary data.</text>
</comment>
<feature type="signal peptide" evidence="1">
    <location>
        <begin position="1"/>
        <end position="25"/>
    </location>
</feature>
<reference evidence="2 3" key="1">
    <citation type="submission" date="2015-12" db="EMBL/GenBank/DDBJ databases">
        <authorList>
            <person name="Shamseldin A."/>
            <person name="Moawad H."/>
            <person name="Abd El-Rahim W.M."/>
            <person name="Sadowsky M.J."/>
        </authorList>
    </citation>
    <scope>NUCLEOTIDE SEQUENCE [LARGE SCALE GENOMIC DNA]</scope>
    <source>
        <strain evidence="2 3">WF1</strain>
    </source>
</reference>
<dbReference type="Proteomes" id="UP000191980">
    <property type="component" value="Unassembled WGS sequence"/>
</dbReference>
<accession>A0A1V8M645</accession>
<dbReference type="PROSITE" id="PS51257">
    <property type="entry name" value="PROKAR_LIPOPROTEIN"/>
    <property type="match status" value="1"/>
</dbReference>
<evidence type="ECO:0008006" key="4">
    <source>
        <dbReference type="Google" id="ProtNLM"/>
    </source>
</evidence>
<keyword evidence="1" id="KW-0732">Signal</keyword>